<dbReference type="InterPro" id="IPR012337">
    <property type="entry name" value="RNaseH-like_sf"/>
</dbReference>
<feature type="compositionally biased region" description="Low complexity" evidence="1">
    <location>
        <begin position="598"/>
        <end position="615"/>
    </location>
</feature>
<dbReference type="eggNOG" id="COG2801">
    <property type="taxonomic scope" value="Bacteria"/>
</dbReference>
<dbReference type="SUPFAM" id="SSF53098">
    <property type="entry name" value="Ribonuclease H-like"/>
    <property type="match status" value="1"/>
</dbReference>
<dbReference type="STRING" id="1207063.P24_02866"/>
<dbReference type="EMBL" id="AMRL01000002">
    <property type="protein sequence ID" value="EKE78467.1"/>
    <property type="molecule type" value="Genomic_DNA"/>
</dbReference>
<comment type="caution">
    <text evidence="3">The sequence shown here is derived from an EMBL/GenBank/DDBJ whole genome shotgun (WGS) entry which is preliminary data.</text>
</comment>
<dbReference type="PROSITE" id="PS50994">
    <property type="entry name" value="INTEGRASE"/>
    <property type="match status" value="1"/>
</dbReference>
<accession>K2JV73</accession>
<dbReference type="AlphaFoldDB" id="K2JV73"/>
<feature type="domain" description="Integrase catalytic" evidence="2">
    <location>
        <begin position="218"/>
        <end position="412"/>
    </location>
</feature>
<keyword evidence="4" id="KW-1185">Reference proteome</keyword>
<dbReference type="Gene3D" id="3.30.420.10">
    <property type="entry name" value="Ribonuclease H-like superfamily/Ribonuclease H"/>
    <property type="match status" value="1"/>
</dbReference>
<gene>
    <name evidence="3" type="ORF">P24_02866</name>
</gene>
<dbReference type="Proteomes" id="UP000006746">
    <property type="component" value="Unassembled WGS sequence"/>
</dbReference>
<dbReference type="Pfam" id="PF09299">
    <property type="entry name" value="Mu-transpos_C"/>
    <property type="match status" value="1"/>
</dbReference>
<protein>
    <submittedName>
        <fullName evidence="3">Transposase A</fullName>
    </submittedName>
</protein>
<dbReference type="InterPro" id="IPR036397">
    <property type="entry name" value="RNaseH_sf"/>
</dbReference>
<evidence type="ECO:0000259" key="2">
    <source>
        <dbReference type="PROSITE" id="PS50994"/>
    </source>
</evidence>
<dbReference type="InterPro" id="IPR015378">
    <property type="entry name" value="Transposase-like_Mu_C"/>
</dbReference>
<dbReference type="Pfam" id="PF00665">
    <property type="entry name" value="rve"/>
    <property type="match status" value="1"/>
</dbReference>
<evidence type="ECO:0000313" key="4">
    <source>
        <dbReference type="Proteomes" id="UP000006746"/>
    </source>
</evidence>
<dbReference type="PATRIC" id="fig|1207063.3.peg.583"/>
<organism evidence="3 4">
    <name type="scientific">Oceanibaculum indicum P24</name>
    <dbReference type="NCBI Taxonomy" id="1207063"/>
    <lineage>
        <taxon>Bacteria</taxon>
        <taxon>Pseudomonadati</taxon>
        <taxon>Pseudomonadota</taxon>
        <taxon>Alphaproteobacteria</taxon>
        <taxon>Rhodospirillales</taxon>
        <taxon>Oceanibaculaceae</taxon>
        <taxon>Oceanibaculum</taxon>
    </lineage>
</organism>
<reference evidence="3 4" key="1">
    <citation type="journal article" date="2012" name="J. Bacteriol.">
        <title>Genome Sequence of Oceanibaculum indicum Type Strain P24.</title>
        <authorList>
            <person name="Lai Q."/>
            <person name="Shao Z."/>
        </authorList>
    </citation>
    <scope>NUCLEOTIDE SEQUENCE [LARGE SCALE GENOMIC DNA]</scope>
    <source>
        <strain evidence="3 4">P24</strain>
    </source>
</reference>
<feature type="region of interest" description="Disordered" evidence="1">
    <location>
        <begin position="595"/>
        <end position="622"/>
    </location>
</feature>
<dbReference type="InterPro" id="IPR001584">
    <property type="entry name" value="Integrase_cat-core"/>
</dbReference>
<dbReference type="GO" id="GO:0015074">
    <property type="term" value="P:DNA integration"/>
    <property type="evidence" value="ECO:0007669"/>
    <property type="project" value="InterPro"/>
</dbReference>
<dbReference type="GO" id="GO:0003676">
    <property type="term" value="F:nucleic acid binding"/>
    <property type="evidence" value="ECO:0007669"/>
    <property type="project" value="InterPro"/>
</dbReference>
<proteinExistence type="predicted"/>
<evidence type="ECO:0000313" key="3">
    <source>
        <dbReference type="EMBL" id="EKE78467.1"/>
    </source>
</evidence>
<sequence>MLAARAAAEAAKQAPALPAPAPAKAARPDPRYLTGKGQLRLDAKLAILAAWDAFWPPCGLGLVQAQHKFVGLYNATEIAVEGWVRDTERTISFASLRRWIARREEGNINQLAGRYKGQAGRSTLGLASEVKAALGGILAQQPMLSAGTVRDQLRQRFGETIQIEIDGQPEERPLPSLRQIQREIAAWRQQNSQALAAVSDPDGWKNHHMVAVGSASEGIVRPNQLWEIDASPADMICVDGRWSIYVAIDVYTRRLLVYISRTPRTEAALLLIRRAILAWGVPETIRTDQGSDFTSAIMRRALALLQIRHDAAPPFSPERKAFVERHIGFLQHDLMPMLPGFVGHSVADRKKIEGRRSFAQRLGESPEKLLQVSMTGEELQEVCDYWAGTQYEHRPHGGLEGRSPAEKLAHYTGDLPRIGNERALDLLLAPAPAGDGQRAVTKKGIKVEGTWFWSDALIPWVGTGERFDIRLDPEDMGRIYVYRAEPWEFVCVAIDPDRLGLDRRQIAVQAKTAQKAWVKERRAELLRAGKQFQPHHMAAALLGTAPAGPIAYTTPALEAAANAAGPERQAPADPIVIRDLTPDMEEAAAKRFHDIESRAGSTSSSDSAPAITPASNPVQSTASEPAYAGHRRYVPTGLSLAQTEDLAWALWMLEDEARGTPKQRQALTEMLARRSFRQLVETLAEQMPTTGGEITKQTA</sequence>
<evidence type="ECO:0000256" key="1">
    <source>
        <dbReference type="SAM" id="MobiDB-lite"/>
    </source>
</evidence>
<name>K2JV73_9PROT</name>